<feature type="domain" description="DUF2061" evidence="2">
    <location>
        <begin position="8"/>
        <end position="59"/>
    </location>
</feature>
<reference evidence="3 4" key="1">
    <citation type="submission" date="2016-11" db="EMBL/GenBank/DDBJ databases">
        <authorList>
            <person name="Varghese N."/>
            <person name="Submissions S."/>
        </authorList>
    </citation>
    <scope>NUCLEOTIDE SEQUENCE [LARGE SCALE GENOMIC DNA]</scope>
    <source>
        <strain evidence="3 4">DSM 28249</strain>
    </source>
</reference>
<name>A0A1M7DUW5_9RHOB</name>
<keyword evidence="1" id="KW-0812">Transmembrane</keyword>
<evidence type="ECO:0000256" key="1">
    <source>
        <dbReference type="SAM" id="Phobius"/>
    </source>
</evidence>
<dbReference type="Proteomes" id="UP000322545">
    <property type="component" value="Unassembled WGS sequence"/>
</dbReference>
<keyword evidence="1" id="KW-0472">Membrane</keyword>
<evidence type="ECO:0000313" key="3">
    <source>
        <dbReference type="EMBL" id="SHL83282.1"/>
    </source>
</evidence>
<organism evidence="3 4">
    <name type="scientific">Roseovarius litoreus</name>
    <dbReference type="NCBI Taxonomy" id="1155722"/>
    <lineage>
        <taxon>Bacteria</taxon>
        <taxon>Pseudomonadati</taxon>
        <taxon>Pseudomonadota</taxon>
        <taxon>Alphaproteobacteria</taxon>
        <taxon>Rhodobacterales</taxon>
        <taxon>Roseobacteraceae</taxon>
        <taxon>Roseovarius</taxon>
    </lineage>
</organism>
<evidence type="ECO:0000313" key="4">
    <source>
        <dbReference type="Proteomes" id="UP000322545"/>
    </source>
</evidence>
<dbReference type="Pfam" id="PF09834">
    <property type="entry name" value="DUF2061"/>
    <property type="match status" value="1"/>
</dbReference>
<keyword evidence="1" id="KW-1133">Transmembrane helix</keyword>
<dbReference type="InterPro" id="IPR018638">
    <property type="entry name" value="DUF2061_membrane"/>
</dbReference>
<dbReference type="EMBL" id="FRCB01000003">
    <property type="protein sequence ID" value="SHL83282.1"/>
    <property type="molecule type" value="Genomic_DNA"/>
</dbReference>
<gene>
    <name evidence="3" type="ORF">SAMN05443432_10374</name>
</gene>
<sequence length="68" mass="7472">METRRRTLVKAIVWNLIGLLVMSLVGLAMTGSATIGGAMAVVNTAIGLSMYVAYERVWSRIDWGRMRG</sequence>
<accession>A0A1M7DUW5</accession>
<keyword evidence="4" id="KW-1185">Reference proteome</keyword>
<evidence type="ECO:0000259" key="2">
    <source>
        <dbReference type="Pfam" id="PF09834"/>
    </source>
</evidence>
<dbReference type="RefSeq" id="WP_149778889.1">
    <property type="nucleotide sequence ID" value="NZ_FRCB01000003.1"/>
</dbReference>
<protein>
    <submittedName>
        <fullName evidence="3">Uncharacterized membrane protein</fullName>
    </submittedName>
</protein>
<proteinExistence type="predicted"/>
<dbReference type="AlphaFoldDB" id="A0A1M7DUW5"/>
<feature type="transmembrane region" description="Helical" evidence="1">
    <location>
        <begin position="35"/>
        <end position="54"/>
    </location>
</feature>
<feature type="transmembrane region" description="Helical" evidence="1">
    <location>
        <begin position="12"/>
        <end position="29"/>
    </location>
</feature>